<reference evidence="3" key="2">
    <citation type="submission" date="2020-09" db="EMBL/GenBank/DDBJ databases">
        <authorList>
            <person name="Sun Q."/>
            <person name="Kim S."/>
        </authorList>
    </citation>
    <scope>NUCLEOTIDE SEQUENCE</scope>
    <source>
        <strain evidence="3">KCTC 12710</strain>
    </source>
</reference>
<dbReference type="Gene3D" id="3.40.50.2000">
    <property type="entry name" value="Glycogen Phosphorylase B"/>
    <property type="match status" value="2"/>
</dbReference>
<dbReference type="GO" id="GO:0016757">
    <property type="term" value="F:glycosyltransferase activity"/>
    <property type="evidence" value="ECO:0007669"/>
    <property type="project" value="InterPro"/>
</dbReference>
<reference evidence="3" key="1">
    <citation type="journal article" date="2014" name="Int. J. Syst. Evol. Microbiol.">
        <title>Complete genome sequence of Corynebacterium casei LMG S-19264T (=DSM 44701T), isolated from a smear-ripened cheese.</title>
        <authorList>
            <consortium name="US DOE Joint Genome Institute (JGI-PGF)"/>
            <person name="Walter F."/>
            <person name="Albersmeier A."/>
            <person name="Kalinowski J."/>
            <person name="Ruckert C."/>
        </authorList>
    </citation>
    <scope>NUCLEOTIDE SEQUENCE</scope>
    <source>
        <strain evidence="3">KCTC 12710</strain>
    </source>
</reference>
<name>A0A918QVI4_9FLAO</name>
<dbReference type="Pfam" id="PF13439">
    <property type="entry name" value="Glyco_transf_4"/>
    <property type="match status" value="1"/>
</dbReference>
<protein>
    <submittedName>
        <fullName evidence="3">Glycosyl transferase</fullName>
    </submittedName>
</protein>
<evidence type="ECO:0000259" key="2">
    <source>
        <dbReference type="Pfam" id="PF13439"/>
    </source>
</evidence>
<gene>
    <name evidence="3" type="ORF">GCM10007028_04370</name>
</gene>
<dbReference type="Proteomes" id="UP000636004">
    <property type="component" value="Unassembled WGS sequence"/>
</dbReference>
<dbReference type="InterPro" id="IPR028098">
    <property type="entry name" value="Glyco_trans_4-like_N"/>
</dbReference>
<organism evidence="3 4">
    <name type="scientific">Algibacter mikhailovii</name>
    <dbReference type="NCBI Taxonomy" id="425498"/>
    <lineage>
        <taxon>Bacteria</taxon>
        <taxon>Pseudomonadati</taxon>
        <taxon>Bacteroidota</taxon>
        <taxon>Flavobacteriia</taxon>
        <taxon>Flavobacteriales</taxon>
        <taxon>Flavobacteriaceae</taxon>
        <taxon>Algibacter</taxon>
    </lineage>
</organism>
<feature type="domain" description="Glycosyl transferase family 1" evidence="1">
    <location>
        <begin position="185"/>
        <end position="341"/>
    </location>
</feature>
<dbReference type="PANTHER" id="PTHR12526:SF630">
    <property type="entry name" value="GLYCOSYLTRANSFERASE"/>
    <property type="match status" value="1"/>
</dbReference>
<evidence type="ECO:0000313" key="4">
    <source>
        <dbReference type="Proteomes" id="UP000636004"/>
    </source>
</evidence>
<evidence type="ECO:0000313" key="3">
    <source>
        <dbReference type="EMBL" id="GGZ70385.1"/>
    </source>
</evidence>
<proteinExistence type="predicted"/>
<dbReference type="InterPro" id="IPR001296">
    <property type="entry name" value="Glyco_trans_1"/>
</dbReference>
<evidence type="ECO:0000259" key="1">
    <source>
        <dbReference type="Pfam" id="PF00534"/>
    </source>
</evidence>
<keyword evidence="3" id="KW-0808">Transferase</keyword>
<dbReference type="EMBL" id="BMWZ01000001">
    <property type="protein sequence ID" value="GGZ70385.1"/>
    <property type="molecule type" value="Genomic_DNA"/>
</dbReference>
<dbReference type="PANTHER" id="PTHR12526">
    <property type="entry name" value="GLYCOSYLTRANSFERASE"/>
    <property type="match status" value="1"/>
</dbReference>
<keyword evidence="4" id="KW-1185">Reference proteome</keyword>
<dbReference type="CDD" id="cd03820">
    <property type="entry name" value="GT4_AmsD-like"/>
    <property type="match status" value="1"/>
</dbReference>
<dbReference type="Pfam" id="PF00534">
    <property type="entry name" value="Glycos_transf_1"/>
    <property type="match status" value="1"/>
</dbReference>
<dbReference type="SUPFAM" id="SSF53756">
    <property type="entry name" value="UDP-Glycosyltransferase/glycogen phosphorylase"/>
    <property type="match status" value="1"/>
</dbReference>
<dbReference type="RefSeq" id="WP_189359039.1">
    <property type="nucleotide sequence ID" value="NZ_BMWZ01000001.1"/>
</dbReference>
<feature type="domain" description="Glycosyltransferase subfamily 4-like N-terminal" evidence="2">
    <location>
        <begin position="16"/>
        <end position="177"/>
    </location>
</feature>
<comment type="caution">
    <text evidence="3">The sequence shown here is derived from an EMBL/GenBank/DDBJ whole genome shotgun (WGS) entry which is preliminary data.</text>
</comment>
<sequence length="364" mass="41282">MSKNKISFIIGTLGAGGAERVVTTLSNELVENYDVHIILLTKCEPFYKLNTRVKLYFCREAYKPSNNIFQALKGNYSLYKTISGYLKKEKINLAIGFMTGANNLAILASRKNNIPCIISQRIYSKKSSTKLSNRVIRNFLYRKASFLVVQTTEIKAEFESILESNKIVILKNPISPELSEARDVEFKKENIILNIGRLSSQKAQDVLIRAFANIENENWKLIIIGKGEKQKNYEALIDELNLKKKVELMGRSKDIAHYYNKSKIFAFTSIFEGFPNALTEAMHFGLPCISTDCPTGPSKLINNNHNGYLIPMGDQKQLEHCLSSLIQNKNLRDKFGSNARKSVQSYKADAVTLEWIGLFEKLLN</sequence>
<dbReference type="AlphaFoldDB" id="A0A918QVI4"/>
<accession>A0A918QVI4</accession>